<dbReference type="Proteomes" id="UP000199771">
    <property type="component" value="Unassembled WGS sequence"/>
</dbReference>
<dbReference type="SUPFAM" id="SSF51735">
    <property type="entry name" value="NAD(P)-binding Rossmann-fold domains"/>
    <property type="match status" value="1"/>
</dbReference>
<accession>A0A1I2GYT3</accession>
<keyword evidence="4" id="KW-1185">Reference proteome</keyword>
<dbReference type="GO" id="GO:0016491">
    <property type="term" value="F:oxidoreductase activity"/>
    <property type="evidence" value="ECO:0007669"/>
    <property type="project" value="UniProtKB-KW"/>
</dbReference>
<dbReference type="PANTHER" id="PTHR43639">
    <property type="entry name" value="OXIDOREDUCTASE, SHORT-CHAIN DEHYDROGENASE/REDUCTASE FAMILY (AFU_ORTHOLOGUE AFUA_5G02870)"/>
    <property type="match status" value="1"/>
</dbReference>
<dbReference type="AlphaFoldDB" id="A0A1I2GYT3"/>
<evidence type="ECO:0000256" key="1">
    <source>
        <dbReference type="ARBA" id="ARBA00006484"/>
    </source>
</evidence>
<proteinExistence type="inferred from homology"/>
<dbReference type="PRINTS" id="PR00081">
    <property type="entry name" value="GDHRDH"/>
</dbReference>
<evidence type="ECO:0000256" key="2">
    <source>
        <dbReference type="ARBA" id="ARBA00023002"/>
    </source>
</evidence>
<dbReference type="EMBL" id="FOOC01000001">
    <property type="protein sequence ID" value="SFF22582.1"/>
    <property type="molecule type" value="Genomic_DNA"/>
</dbReference>
<dbReference type="STRING" id="1076937.SAMN04488120_10137"/>
<sequence length="256" mass="27162">MMQMTGKDKGVDASVRVALVTGAARRIGAAIVRTLHAEGWNVVVHAQSSIAAARALTDTLNAARADSAVAVRADLRDAAQIERLADEAYARWQRLDALVNNASTYYRTPFGSITPAQVDDLLATNLRAPLLLIQACMTRLADGGSIVNIVDTQARRGVPGFAPYIAAKAGLWTLTQTLALELAPRLRVNGVAPGHMIWAATPTLSAAEQARELARVPLRRLGGADEVARAVRWLLSAEAGYVTGVVLPVDGGLRLT</sequence>
<reference evidence="3 4" key="1">
    <citation type="submission" date="2016-10" db="EMBL/GenBank/DDBJ databases">
        <authorList>
            <person name="de Groot N.N."/>
        </authorList>
    </citation>
    <scope>NUCLEOTIDE SEQUENCE [LARGE SCALE GENOMIC DNA]</scope>
    <source>
        <strain evidence="3 4">DSM 23609</strain>
    </source>
</reference>
<dbReference type="NCBIfam" id="NF006598">
    <property type="entry name" value="PRK09135.1"/>
    <property type="match status" value="1"/>
</dbReference>
<dbReference type="PANTHER" id="PTHR43639:SF1">
    <property type="entry name" value="SHORT-CHAIN DEHYDROGENASE_REDUCTASE FAMILY PROTEIN"/>
    <property type="match status" value="1"/>
</dbReference>
<comment type="similarity">
    <text evidence="1">Belongs to the short-chain dehydrogenases/reductases (SDR) family.</text>
</comment>
<dbReference type="InterPro" id="IPR002347">
    <property type="entry name" value="SDR_fam"/>
</dbReference>
<dbReference type="Gene3D" id="3.40.50.720">
    <property type="entry name" value="NAD(P)-binding Rossmann-like Domain"/>
    <property type="match status" value="1"/>
</dbReference>
<protein>
    <submittedName>
        <fullName evidence="3">Pteridine reductase</fullName>
    </submittedName>
</protein>
<name>A0A1I2GYT3_9GAMM</name>
<evidence type="ECO:0000313" key="3">
    <source>
        <dbReference type="EMBL" id="SFF22582.1"/>
    </source>
</evidence>
<dbReference type="InterPro" id="IPR036291">
    <property type="entry name" value="NAD(P)-bd_dom_sf"/>
</dbReference>
<organism evidence="3 4">
    <name type="scientific">Fontimonas thermophila</name>
    <dbReference type="NCBI Taxonomy" id="1076937"/>
    <lineage>
        <taxon>Bacteria</taxon>
        <taxon>Pseudomonadati</taxon>
        <taxon>Pseudomonadota</taxon>
        <taxon>Gammaproteobacteria</taxon>
        <taxon>Nevskiales</taxon>
        <taxon>Nevskiaceae</taxon>
        <taxon>Fontimonas</taxon>
    </lineage>
</organism>
<dbReference type="Pfam" id="PF13561">
    <property type="entry name" value="adh_short_C2"/>
    <property type="match status" value="1"/>
</dbReference>
<gene>
    <name evidence="3" type="ORF">SAMN04488120_10137</name>
</gene>
<dbReference type="FunFam" id="3.40.50.720:FF:000084">
    <property type="entry name" value="Short-chain dehydrogenase reductase"/>
    <property type="match status" value="1"/>
</dbReference>
<dbReference type="PRINTS" id="PR00080">
    <property type="entry name" value="SDRFAMILY"/>
</dbReference>
<keyword evidence="2" id="KW-0560">Oxidoreductase</keyword>
<evidence type="ECO:0000313" key="4">
    <source>
        <dbReference type="Proteomes" id="UP000199771"/>
    </source>
</evidence>